<dbReference type="Proteomes" id="UP000663828">
    <property type="component" value="Unassembled WGS sequence"/>
</dbReference>
<protein>
    <submittedName>
        <fullName evidence="1">Uncharacterized protein</fullName>
    </submittedName>
</protein>
<keyword evidence="2" id="KW-1185">Reference proteome</keyword>
<name>A0A816E3C4_ADIRI</name>
<evidence type="ECO:0000313" key="2">
    <source>
        <dbReference type="Proteomes" id="UP000663828"/>
    </source>
</evidence>
<sequence length="70" mass="8133">MKRKRNESTIISTKVICLQNGSNVEVQLDDGKWHAGIVIQCQPRKYFVKVGQQQHWIESDLIRPNTILDQ</sequence>
<accession>A0A816E3C4</accession>
<feature type="non-terminal residue" evidence="1">
    <location>
        <position position="1"/>
    </location>
</feature>
<organism evidence="1 2">
    <name type="scientific">Adineta ricciae</name>
    <name type="common">Rotifer</name>
    <dbReference type="NCBI Taxonomy" id="249248"/>
    <lineage>
        <taxon>Eukaryota</taxon>
        <taxon>Metazoa</taxon>
        <taxon>Spiralia</taxon>
        <taxon>Gnathifera</taxon>
        <taxon>Rotifera</taxon>
        <taxon>Eurotatoria</taxon>
        <taxon>Bdelloidea</taxon>
        <taxon>Adinetida</taxon>
        <taxon>Adinetidae</taxon>
        <taxon>Adineta</taxon>
    </lineage>
</organism>
<evidence type="ECO:0000313" key="1">
    <source>
        <dbReference type="EMBL" id="CAF1641632.1"/>
    </source>
</evidence>
<gene>
    <name evidence="1" type="ORF">XAT740_LOCUS53411</name>
</gene>
<dbReference type="AlphaFoldDB" id="A0A816E3C4"/>
<proteinExistence type="predicted"/>
<dbReference type="EMBL" id="CAJNOR010009148">
    <property type="protein sequence ID" value="CAF1641632.1"/>
    <property type="molecule type" value="Genomic_DNA"/>
</dbReference>
<reference evidence="1" key="1">
    <citation type="submission" date="2021-02" db="EMBL/GenBank/DDBJ databases">
        <authorList>
            <person name="Nowell W R."/>
        </authorList>
    </citation>
    <scope>NUCLEOTIDE SEQUENCE</scope>
</reference>
<comment type="caution">
    <text evidence="1">The sequence shown here is derived from an EMBL/GenBank/DDBJ whole genome shotgun (WGS) entry which is preliminary data.</text>
</comment>